<feature type="transmembrane region" description="Helical" evidence="4">
    <location>
        <begin position="44"/>
        <end position="63"/>
    </location>
</feature>
<dbReference type="EMBL" id="CP026927">
    <property type="protein sequence ID" value="AVH45417.1"/>
    <property type="molecule type" value="Genomic_DNA"/>
</dbReference>
<dbReference type="PROSITE" id="PS50850">
    <property type="entry name" value="MFS"/>
    <property type="match status" value="1"/>
</dbReference>
<feature type="transmembrane region" description="Helical" evidence="4">
    <location>
        <begin position="205"/>
        <end position="226"/>
    </location>
</feature>
<dbReference type="GO" id="GO:0022857">
    <property type="term" value="F:transmembrane transporter activity"/>
    <property type="evidence" value="ECO:0007669"/>
    <property type="project" value="InterPro"/>
</dbReference>
<protein>
    <recommendedName>
        <fullName evidence="5">Major facilitator superfamily (MFS) profile domain-containing protein</fullName>
    </recommendedName>
</protein>
<feature type="transmembrane region" description="Helical" evidence="4">
    <location>
        <begin position="102"/>
        <end position="123"/>
    </location>
</feature>
<dbReference type="Proteomes" id="UP000237717">
    <property type="component" value="Plasmid pAt1D1609a"/>
</dbReference>
<evidence type="ECO:0000256" key="2">
    <source>
        <dbReference type="ARBA" id="ARBA00022989"/>
    </source>
</evidence>
<evidence type="ECO:0000259" key="5">
    <source>
        <dbReference type="PROSITE" id="PS50850"/>
    </source>
</evidence>
<evidence type="ECO:0000313" key="6">
    <source>
        <dbReference type="EMBL" id="AVH45417.1"/>
    </source>
</evidence>
<dbReference type="InterPro" id="IPR020846">
    <property type="entry name" value="MFS_dom"/>
</dbReference>
<accession>A0A2L2LM62</accession>
<keyword evidence="3 4" id="KW-0472">Membrane</keyword>
<dbReference type="AlphaFoldDB" id="A0A2L2LM62"/>
<keyword evidence="1 4" id="KW-0812">Transmembrane</keyword>
<feature type="domain" description="Major facilitator superfamily (MFS) profile" evidence="5">
    <location>
        <begin position="9"/>
        <end position="386"/>
    </location>
</feature>
<keyword evidence="2 4" id="KW-1133">Transmembrane helix</keyword>
<reference evidence="6 7" key="1">
    <citation type="submission" date="2018-02" db="EMBL/GenBank/DDBJ databases">
        <title>Complete genome sequence of Agrobacterium tumefaciens 1D1609.</title>
        <authorList>
            <person name="Cho S.-T."/>
            <person name="Haryono M."/>
            <person name="Chang H.-H."/>
            <person name="Santos M.N."/>
            <person name="Lai E.-M."/>
            <person name="Kuo C.-H."/>
        </authorList>
    </citation>
    <scope>NUCLEOTIDE SEQUENCE [LARGE SCALE GENOMIC DNA]</scope>
    <source>
        <strain evidence="6 7">1D1609</strain>
        <plasmid evidence="7">Plasmid pat1d1609a</plasmid>
    </source>
</reference>
<evidence type="ECO:0000313" key="7">
    <source>
        <dbReference type="Proteomes" id="UP000237717"/>
    </source>
</evidence>
<evidence type="ECO:0000256" key="1">
    <source>
        <dbReference type="ARBA" id="ARBA00022692"/>
    </source>
</evidence>
<name>A0A2L2LM62_AGRTU</name>
<dbReference type="RefSeq" id="WP_174016290.1">
    <property type="nucleotide sequence ID" value="NZ_CP026927.1"/>
</dbReference>
<dbReference type="InterPro" id="IPR011701">
    <property type="entry name" value="MFS"/>
</dbReference>
<feature type="transmembrane region" description="Helical" evidence="4">
    <location>
        <begin position="298"/>
        <end position="320"/>
    </location>
</feature>
<feature type="transmembrane region" description="Helical" evidence="4">
    <location>
        <begin position="272"/>
        <end position="292"/>
    </location>
</feature>
<feature type="transmembrane region" description="Helical" evidence="4">
    <location>
        <begin position="75"/>
        <end position="96"/>
    </location>
</feature>
<feature type="transmembrane region" description="Helical" evidence="4">
    <location>
        <begin position="165"/>
        <end position="184"/>
    </location>
</feature>
<feature type="transmembrane region" description="Helical" evidence="4">
    <location>
        <begin position="359"/>
        <end position="378"/>
    </location>
</feature>
<geneLocation type="plasmid" evidence="7">
    <name>pat1d1609a</name>
</geneLocation>
<dbReference type="SUPFAM" id="SSF103473">
    <property type="entry name" value="MFS general substrate transporter"/>
    <property type="match status" value="1"/>
</dbReference>
<evidence type="ECO:0000256" key="3">
    <source>
        <dbReference type="ARBA" id="ARBA00023136"/>
    </source>
</evidence>
<feature type="transmembrane region" description="Helical" evidence="4">
    <location>
        <begin position="12"/>
        <end position="38"/>
    </location>
</feature>
<sequence length="400" mass="41658">MVKQNSRRGIAALYVGHAAGTIDLAALPLWLGALMALYQLAPEQAGMTVSLFLGGVVVASAILAPKFDQLRPRWIAVSGFGASAISFLFASCLSVTPDSYNALLIVHVIAGLCTGSGLSMIHGSMGRTSNPHRHFGLANAAIGFLVILMFTVLPGQIAHHGGQTVFVAFSIVMAAAAIASLLFFPDSPVTTEQVAGTEKIDHAPIPPVAFLLMGSVMCLMFNQSMVFSFVERIGATRSFDIGQVQMLFIALGFVNLLPGLLAALLQKRLPAVAVVIVGPLLQAVVALVMTNATTFPPFGAAILLYPAVTLFTHTFFFGLLSQVDPSGRAVAATPAMMMTGSAIGPAVGGSIVATIGFEGIGWAALGSSALSVILMLFVQRTLSRQKPTPQPVGAAQRLSV</sequence>
<feature type="transmembrane region" description="Helical" evidence="4">
    <location>
        <begin position="246"/>
        <end position="265"/>
    </location>
</feature>
<feature type="transmembrane region" description="Helical" evidence="4">
    <location>
        <begin position="135"/>
        <end position="153"/>
    </location>
</feature>
<gene>
    <name evidence="6" type="ORF">At1D1609_53850</name>
</gene>
<proteinExistence type="predicted"/>
<evidence type="ECO:0000256" key="4">
    <source>
        <dbReference type="SAM" id="Phobius"/>
    </source>
</evidence>
<dbReference type="Pfam" id="PF07690">
    <property type="entry name" value="MFS_1"/>
    <property type="match status" value="1"/>
</dbReference>
<dbReference type="Gene3D" id="1.20.1250.20">
    <property type="entry name" value="MFS general substrate transporter like domains"/>
    <property type="match status" value="2"/>
</dbReference>
<feature type="transmembrane region" description="Helical" evidence="4">
    <location>
        <begin position="332"/>
        <end position="353"/>
    </location>
</feature>
<organism evidence="6 7">
    <name type="scientific">Agrobacterium tumefaciens</name>
    <dbReference type="NCBI Taxonomy" id="358"/>
    <lineage>
        <taxon>Bacteria</taxon>
        <taxon>Pseudomonadati</taxon>
        <taxon>Pseudomonadota</taxon>
        <taxon>Alphaproteobacteria</taxon>
        <taxon>Hyphomicrobiales</taxon>
        <taxon>Rhizobiaceae</taxon>
        <taxon>Rhizobium/Agrobacterium group</taxon>
        <taxon>Agrobacterium</taxon>
        <taxon>Agrobacterium tumefaciens complex</taxon>
    </lineage>
</organism>
<dbReference type="InterPro" id="IPR036259">
    <property type="entry name" value="MFS_trans_sf"/>
</dbReference>
<keyword evidence="6" id="KW-0614">Plasmid</keyword>